<reference evidence="1 2" key="1">
    <citation type="submission" date="2016-07" db="EMBL/GenBank/DDBJ databases">
        <title>Pervasive Adenine N6-methylation of Active Genes in Fungi.</title>
        <authorList>
            <consortium name="DOE Joint Genome Institute"/>
            <person name="Mondo S.J."/>
            <person name="Dannebaum R.O."/>
            <person name="Kuo R.C."/>
            <person name="Labutti K."/>
            <person name="Haridas S."/>
            <person name="Kuo A."/>
            <person name="Salamov A."/>
            <person name="Ahrendt S.R."/>
            <person name="Lipzen A."/>
            <person name="Sullivan W."/>
            <person name="Andreopoulos W.B."/>
            <person name="Clum A."/>
            <person name="Lindquist E."/>
            <person name="Daum C."/>
            <person name="Ramamoorthy G.K."/>
            <person name="Gryganskyi A."/>
            <person name="Culley D."/>
            <person name="Magnuson J.K."/>
            <person name="James T.Y."/>
            <person name="O'Malley M.A."/>
            <person name="Stajich J.E."/>
            <person name="Spatafora J.W."/>
            <person name="Visel A."/>
            <person name="Grigoriev I.V."/>
        </authorList>
    </citation>
    <scope>NUCLEOTIDE SEQUENCE [LARGE SCALE GENOMIC DNA]</scope>
    <source>
        <strain evidence="1 2">CBS 129021</strain>
    </source>
</reference>
<dbReference type="AlphaFoldDB" id="A0A1Y2DB46"/>
<dbReference type="OrthoDB" id="5424209at2759"/>
<evidence type="ECO:0000313" key="1">
    <source>
        <dbReference type="EMBL" id="ORY56374.1"/>
    </source>
</evidence>
<accession>A0A1Y2DB46</accession>
<protein>
    <submittedName>
        <fullName evidence="1">Uncharacterized protein</fullName>
    </submittedName>
</protein>
<dbReference type="GeneID" id="63780760"/>
<dbReference type="EMBL" id="MCFJ01000023">
    <property type="protein sequence ID" value="ORY56374.1"/>
    <property type="molecule type" value="Genomic_DNA"/>
</dbReference>
<dbReference type="InParanoid" id="A0A1Y2DB46"/>
<comment type="caution">
    <text evidence="1">The sequence shown here is derived from an EMBL/GenBank/DDBJ whole genome shotgun (WGS) entry which is preliminary data.</text>
</comment>
<evidence type="ECO:0000313" key="2">
    <source>
        <dbReference type="Proteomes" id="UP000193689"/>
    </source>
</evidence>
<dbReference type="RefSeq" id="XP_040710091.1">
    <property type="nucleotide sequence ID" value="XM_040864548.1"/>
</dbReference>
<proteinExistence type="predicted"/>
<organism evidence="1 2">
    <name type="scientific">Pseudomassariella vexata</name>
    <dbReference type="NCBI Taxonomy" id="1141098"/>
    <lineage>
        <taxon>Eukaryota</taxon>
        <taxon>Fungi</taxon>
        <taxon>Dikarya</taxon>
        <taxon>Ascomycota</taxon>
        <taxon>Pezizomycotina</taxon>
        <taxon>Sordariomycetes</taxon>
        <taxon>Xylariomycetidae</taxon>
        <taxon>Amphisphaeriales</taxon>
        <taxon>Pseudomassariaceae</taxon>
        <taxon>Pseudomassariella</taxon>
    </lineage>
</organism>
<sequence length="416" mass="45679">MAQPASSTRLTTPSEQERSQYYYGLPSQPKLVARSNFHEMPWAPIVQGQHLLRKRITNIGSGHPLVTKYNADLQHRLIGVLSSTKWTSIDVVRIGYDDDNKDQKPVVLWVAVEPESLDPGLGLQLAEQCRAALSHAGVENVHCEIREATVTTSVVNSHSRPLIPLKQCGLGSTRYLTLTPTLGQSVAAEKTPGKEGTLGLYLCIGDPKVEGQRVKCALISHHVAYDDDQDSCMRVAQNGKPQTRIMVPGDATLKKIVDEVTATVAFWSEHSSPDSANALHKAQRLQAHLSTLSTKSSRCIGPVIYSPARMPEKIPGMAASDDDGEVQWLPDYALVRLDGTRFGDSNQVFLGTLGDDVVNKLNHGFLNHYFTPPSDGILRLRQTVPLEEITSPVAKNMYTDEYLLRVGKRGRSTGLT</sequence>
<gene>
    <name evidence="1" type="ORF">BCR38DRAFT_490674</name>
</gene>
<dbReference type="Proteomes" id="UP000193689">
    <property type="component" value="Unassembled WGS sequence"/>
</dbReference>
<keyword evidence="2" id="KW-1185">Reference proteome</keyword>
<name>A0A1Y2DB46_9PEZI</name>